<name>A0ABV8LTZ2_9ACTN</name>
<dbReference type="RefSeq" id="WP_253761947.1">
    <property type="nucleotide sequence ID" value="NZ_JAMZDZ010000001.1"/>
</dbReference>
<evidence type="ECO:0000256" key="1">
    <source>
        <dbReference type="SAM" id="SignalP"/>
    </source>
</evidence>
<organism evidence="2 3">
    <name type="scientific">Hamadaea flava</name>
    <dbReference type="NCBI Taxonomy" id="1742688"/>
    <lineage>
        <taxon>Bacteria</taxon>
        <taxon>Bacillati</taxon>
        <taxon>Actinomycetota</taxon>
        <taxon>Actinomycetes</taxon>
        <taxon>Micromonosporales</taxon>
        <taxon>Micromonosporaceae</taxon>
        <taxon>Hamadaea</taxon>
    </lineage>
</organism>
<comment type="caution">
    <text evidence="2">The sequence shown here is derived from an EMBL/GenBank/DDBJ whole genome shotgun (WGS) entry which is preliminary data.</text>
</comment>
<feature type="chain" id="PRO_5046791653" evidence="1">
    <location>
        <begin position="31"/>
        <end position="1021"/>
    </location>
</feature>
<protein>
    <submittedName>
        <fullName evidence="2">Uncharacterized protein</fullName>
    </submittedName>
</protein>
<feature type="signal peptide" evidence="1">
    <location>
        <begin position="1"/>
        <end position="30"/>
    </location>
</feature>
<proteinExistence type="predicted"/>
<dbReference type="EMBL" id="JBHSAY010000015">
    <property type="protein sequence ID" value="MFC4133853.1"/>
    <property type="molecule type" value="Genomic_DNA"/>
</dbReference>
<gene>
    <name evidence="2" type="ORF">ACFOZ4_24840</name>
</gene>
<accession>A0ABV8LTZ2</accession>
<reference evidence="3" key="1">
    <citation type="journal article" date="2019" name="Int. J. Syst. Evol. Microbiol.">
        <title>The Global Catalogue of Microorganisms (GCM) 10K type strain sequencing project: providing services to taxonomists for standard genome sequencing and annotation.</title>
        <authorList>
            <consortium name="The Broad Institute Genomics Platform"/>
            <consortium name="The Broad Institute Genome Sequencing Center for Infectious Disease"/>
            <person name="Wu L."/>
            <person name="Ma J."/>
        </authorList>
    </citation>
    <scope>NUCLEOTIDE SEQUENCE [LARGE SCALE GENOMIC DNA]</scope>
    <source>
        <strain evidence="3">CGMCC 4.7289</strain>
    </source>
</reference>
<evidence type="ECO:0000313" key="3">
    <source>
        <dbReference type="Proteomes" id="UP001595816"/>
    </source>
</evidence>
<keyword evidence="3" id="KW-1185">Reference proteome</keyword>
<sequence>MRLTANLRRVAIATTVAVAAVFAVSTAAYADPVEIEGQQLRDDLFVASVHSRTQGAQGLKDLVLSAEMLGYHQRFPAKTKDEILAHAALMSQWYDSHLDGTDFALQTYEALPHVLTMMSAWPQAAVAAPIMKELLEMTVGPVSKDYGERINQVATAQFSYDQFERFYPVQDMIWRRITTQAQGDPTFATAWDSNFGARLGVLSTASEEQLAADPAIATWMNVNALLEHANNTENYITEARAQIVSAITRLESQNAQLIGQVGQLGQQFPVTSTTAPPSPATFNTQREAAVNRQKDIDAAGMAIQALATALGFADPTAGRIVGGVGKSLMQVATAINKYIPSIAGLSLAQALTSMSTVALTGNILGAIGALLPVFATGPTPDQLLMDEIHKLRDQVGQLATTMTSRFDRVDHALTVMYGSMLDRFDQVIGLQHATLAELTYLEQELYALNVKVDNWGSAIVRALAKAEMHDAIVAINQYVGHKYTYNEPIQTYGEYQDTVNELDVMATTYKAYGTPFFPFVESQYEGLDPVTTTRAFDDGDTGPATAIDYLDWYAARYYGGTRSLDQKPAAIAPWTMSARAYARMVAENPNYAVQVSESQTNGILAKGQGILAAARRFSAPRSTPDAQGNRTNALFTNAMAEYRTALQSFSAELGAIRGANPDNKIYDMFRNADQSLNSAAQLTDPAKVGPCTGATPSLTRPSTMSITQAPSALQFAKYAHPQQPVVRLCYTAGFANVETAEDYKFNHTYADLDMTFKIKVTWGGQEWDYRTWHSSWYLGEICRSYVTGAPGGFCNNLTYYLNKWDASYLAGFTAGATTQTDETPATYARNRMNEYLTGRQKSYYNAVVTALGSPNVPLFAANTRLTRAVAMLRAYTQVGFAKAMSQDELLSLLTVGGERLPSDLDGINTMSQAFLRAQTNYAGCSLTGPGGACAEGAQPVDPMANQTTVWNGCTANGAPGASGDPVGDCLLGIGQHRTNVLATRYEAHSRELADGTYIEGLPDVVSIMEDLTLANSFIRHA</sequence>
<dbReference type="Proteomes" id="UP001595816">
    <property type="component" value="Unassembled WGS sequence"/>
</dbReference>
<evidence type="ECO:0000313" key="2">
    <source>
        <dbReference type="EMBL" id="MFC4133853.1"/>
    </source>
</evidence>
<keyword evidence="1" id="KW-0732">Signal</keyword>